<name>A0A0K2VI75_LEPSM</name>
<reference evidence="1" key="1">
    <citation type="submission" date="2014-05" db="EMBL/GenBank/DDBJ databases">
        <authorList>
            <person name="Chronopoulou M."/>
        </authorList>
    </citation>
    <scope>NUCLEOTIDE SEQUENCE</scope>
    <source>
        <tissue evidence="1">Whole organism</tissue>
    </source>
</reference>
<protein>
    <submittedName>
        <fullName evidence="1">Uncharacterized protein</fullName>
    </submittedName>
</protein>
<organism evidence="1">
    <name type="scientific">Lepeophtheirus salmonis</name>
    <name type="common">Salmon louse</name>
    <name type="synonym">Caligus salmonis</name>
    <dbReference type="NCBI Taxonomy" id="72036"/>
    <lineage>
        <taxon>Eukaryota</taxon>
        <taxon>Metazoa</taxon>
        <taxon>Ecdysozoa</taxon>
        <taxon>Arthropoda</taxon>
        <taxon>Crustacea</taxon>
        <taxon>Multicrustacea</taxon>
        <taxon>Hexanauplia</taxon>
        <taxon>Copepoda</taxon>
        <taxon>Siphonostomatoida</taxon>
        <taxon>Caligidae</taxon>
        <taxon>Lepeophtheirus</taxon>
    </lineage>
</organism>
<proteinExistence type="predicted"/>
<accession>A0A0K2VI75</accession>
<evidence type="ECO:0000313" key="1">
    <source>
        <dbReference type="EMBL" id="CDW50173.1"/>
    </source>
</evidence>
<sequence>MMSIVPLAVSSESIFVLLFSNVMSWINLEATLKFSSEENILLNIKDDLEFN</sequence>
<dbReference type="EMBL" id="HACA01032812">
    <property type="protein sequence ID" value="CDW50173.1"/>
    <property type="molecule type" value="Transcribed_RNA"/>
</dbReference>
<dbReference type="AlphaFoldDB" id="A0A0K2VI75"/>